<dbReference type="FunFam" id="3.40.50.720:FF:000084">
    <property type="entry name" value="Short-chain dehydrogenase reductase"/>
    <property type="match status" value="1"/>
</dbReference>
<dbReference type="InterPro" id="IPR036291">
    <property type="entry name" value="NAD(P)-bd_dom_sf"/>
</dbReference>
<dbReference type="SMART" id="SM00822">
    <property type="entry name" value="PKS_KR"/>
    <property type="match status" value="1"/>
</dbReference>
<evidence type="ECO:0000313" key="4">
    <source>
        <dbReference type="EMBL" id="MCB8876420.1"/>
    </source>
</evidence>
<dbReference type="PRINTS" id="PR00081">
    <property type="entry name" value="GDHRDH"/>
</dbReference>
<accession>A0A964DZF0</accession>
<keyword evidence="2 4" id="KW-0560">Oxidoreductase</keyword>
<gene>
    <name evidence="4" type="ORF">ASILVAE211_14595</name>
</gene>
<dbReference type="PANTHER" id="PTHR43639">
    <property type="entry name" value="OXIDOREDUCTASE, SHORT-CHAIN DEHYDROGENASE/REDUCTASE FAMILY (AFU_ORTHOLOGUE AFUA_5G02870)"/>
    <property type="match status" value="1"/>
</dbReference>
<keyword evidence="5" id="KW-1185">Reference proteome</keyword>
<feature type="domain" description="Ketoreductase" evidence="3">
    <location>
        <begin position="7"/>
        <end position="200"/>
    </location>
</feature>
<dbReference type="PANTHER" id="PTHR43639:SF1">
    <property type="entry name" value="SHORT-CHAIN DEHYDROGENASE_REDUCTASE FAMILY PROTEIN"/>
    <property type="match status" value="1"/>
</dbReference>
<comment type="caution">
    <text evidence="4">The sequence shown here is derived from an EMBL/GenBank/DDBJ whole genome shotgun (WGS) entry which is preliminary data.</text>
</comment>
<dbReference type="InterPro" id="IPR020904">
    <property type="entry name" value="Sc_DH/Rdtase_CS"/>
</dbReference>
<dbReference type="EMBL" id="JAESVB010000006">
    <property type="protein sequence ID" value="MCB8876420.1"/>
    <property type="molecule type" value="Genomic_DNA"/>
</dbReference>
<sequence>MSKLSGKVALVTGASKGIGTAIALALAEAGAAVAVNYASDKAGADKTVAAITGKGGRAVAVQGSVADAGDRIVAETVAAFGHIDILVNNAGVYAFAPLEAVTAEEFHRQFNTNVLGLLLTTQAAVAHFPEQGGSVINISSVVSRFTPPGTVVYTATKGAVDAITHTLAKELGPKQIRVNAINPGVVVTEGARAIGVIDGEFEAAAVAQTPLGRVGQPDDIAGVAVFLASDDSRWVTGETIITAGGFR</sequence>
<dbReference type="Proteomes" id="UP000708298">
    <property type="component" value="Unassembled WGS sequence"/>
</dbReference>
<evidence type="ECO:0000256" key="1">
    <source>
        <dbReference type="ARBA" id="ARBA00006484"/>
    </source>
</evidence>
<dbReference type="RefSeq" id="WP_227322077.1">
    <property type="nucleotide sequence ID" value="NZ_JAESVB010000006.1"/>
</dbReference>
<evidence type="ECO:0000313" key="5">
    <source>
        <dbReference type="Proteomes" id="UP000708298"/>
    </source>
</evidence>
<name>A0A964DZF0_9PROT</name>
<evidence type="ECO:0000259" key="3">
    <source>
        <dbReference type="SMART" id="SM00822"/>
    </source>
</evidence>
<dbReference type="PRINTS" id="PR00080">
    <property type="entry name" value="SDRFAMILY"/>
</dbReference>
<dbReference type="SUPFAM" id="SSF51735">
    <property type="entry name" value="NAD(P)-binding Rossmann-fold domains"/>
    <property type="match status" value="1"/>
</dbReference>
<comment type="similarity">
    <text evidence="1">Belongs to the short-chain dehydrogenases/reductases (SDR) family.</text>
</comment>
<dbReference type="Gene3D" id="3.40.50.720">
    <property type="entry name" value="NAD(P)-binding Rossmann-like Domain"/>
    <property type="match status" value="1"/>
</dbReference>
<dbReference type="PROSITE" id="PS00061">
    <property type="entry name" value="ADH_SHORT"/>
    <property type="match status" value="1"/>
</dbReference>
<dbReference type="NCBIfam" id="NF005559">
    <property type="entry name" value="PRK07231.1"/>
    <property type="match status" value="1"/>
</dbReference>
<dbReference type="Pfam" id="PF13561">
    <property type="entry name" value="adh_short_C2"/>
    <property type="match status" value="1"/>
</dbReference>
<protein>
    <submittedName>
        <fullName evidence="4">Glucose 1-dehydrogenase</fullName>
        <ecNumber evidence="4">1.1.1.47</ecNumber>
    </submittedName>
</protein>
<evidence type="ECO:0000256" key="2">
    <source>
        <dbReference type="ARBA" id="ARBA00023002"/>
    </source>
</evidence>
<dbReference type="AlphaFoldDB" id="A0A964DZF0"/>
<organism evidence="4 5">
    <name type="scientific">Acidisoma silvae</name>
    <dbReference type="NCBI Taxonomy" id="2802396"/>
    <lineage>
        <taxon>Bacteria</taxon>
        <taxon>Pseudomonadati</taxon>
        <taxon>Pseudomonadota</taxon>
        <taxon>Alphaproteobacteria</taxon>
        <taxon>Acetobacterales</taxon>
        <taxon>Acidocellaceae</taxon>
        <taxon>Acidisoma</taxon>
    </lineage>
</organism>
<dbReference type="EC" id="1.1.1.47" evidence="4"/>
<reference evidence="4" key="2">
    <citation type="submission" date="2021-01" db="EMBL/GenBank/DDBJ databases">
        <authorList>
            <person name="Mieszkin S."/>
            <person name="Pouder E."/>
            <person name="Alain K."/>
        </authorList>
    </citation>
    <scope>NUCLEOTIDE SEQUENCE</scope>
    <source>
        <strain evidence="4">HW T2.11</strain>
    </source>
</reference>
<reference evidence="4" key="1">
    <citation type="journal article" date="2021" name="Microorganisms">
        <title>Acidisoma silvae sp. nov. and Acidisomacellulosilytica sp. nov., Two Acidophilic Bacteria Isolated from Decaying Wood, Hydrolyzing Cellulose and Producing Poly-3-hydroxybutyrate.</title>
        <authorList>
            <person name="Mieszkin S."/>
            <person name="Pouder E."/>
            <person name="Uroz S."/>
            <person name="Simon-Colin C."/>
            <person name="Alain K."/>
        </authorList>
    </citation>
    <scope>NUCLEOTIDE SEQUENCE</scope>
    <source>
        <strain evidence="4">HW T2.11</strain>
    </source>
</reference>
<proteinExistence type="inferred from homology"/>
<dbReference type="InterPro" id="IPR002347">
    <property type="entry name" value="SDR_fam"/>
</dbReference>
<dbReference type="InterPro" id="IPR057326">
    <property type="entry name" value="KR_dom"/>
</dbReference>
<dbReference type="GO" id="GO:0047936">
    <property type="term" value="F:glucose 1-dehydrogenase [NAD(P)+] activity"/>
    <property type="evidence" value="ECO:0007669"/>
    <property type="project" value="UniProtKB-EC"/>
</dbReference>